<protein>
    <submittedName>
        <fullName evidence="1">Uncharacterized protein</fullName>
    </submittedName>
</protein>
<name>A0ACC0JG85_CHOFU</name>
<keyword evidence="2" id="KW-1185">Reference proteome</keyword>
<proteinExistence type="predicted"/>
<organism evidence="1 2">
    <name type="scientific">Choristoneura fumiferana</name>
    <name type="common">Spruce budworm moth</name>
    <name type="synonym">Archips fumiferana</name>
    <dbReference type="NCBI Taxonomy" id="7141"/>
    <lineage>
        <taxon>Eukaryota</taxon>
        <taxon>Metazoa</taxon>
        <taxon>Ecdysozoa</taxon>
        <taxon>Arthropoda</taxon>
        <taxon>Hexapoda</taxon>
        <taxon>Insecta</taxon>
        <taxon>Pterygota</taxon>
        <taxon>Neoptera</taxon>
        <taxon>Endopterygota</taxon>
        <taxon>Lepidoptera</taxon>
        <taxon>Glossata</taxon>
        <taxon>Ditrysia</taxon>
        <taxon>Tortricoidea</taxon>
        <taxon>Tortricidae</taxon>
        <taxon>Tortricinae</taxon>
        <taxon>Choristoneura</taxon>
    </lineage>
</organism>
<sequence length="321" mass="37177">MKVEDLIDQYTQENEQLFPTVKYNSAKPFIQDDVDLLLHHTLRYKNKLQVILNELSDGMTERVNRGIETLAEDDKDKKDRDNRDYLIQAAYKKRQYELDRMYRKRHDDLRAANDKMLKDSLKKQSDRHDENLRQKLKQKEEEAGDRIKKMVCEAVAAEKKKFKRDLEQMAVKLKIVETKLNERLKAEREARRSQELWTAGASLLAATKKGAPLIKVNKELTALEKAAGDNDKLVQTVLKSIPAAVREEGVVPESVLRERYHRMERVALKVALVEQEGATLPVFILSWLQGLMLFLKVHFVWCCHNATQGNEIPTVNLALIS</sequence>
<evidence type="ECO:0000313" key="2">
    <source>
        <dbReference type="Proteomes" id="UP001064048"/>
    </source>
</evidence>
<gene>
    <name evidence="1" type="ORF">MSG28_014226</name>
</gene>
<dbReference type="Proteomes" id="UP001064048">
    <property type="component" value="Chromosome 25"/>
</dbReference>
<accession>A0ACC0JG85</accession>
<comment type="caution">
    <text evidence="1">The sequence shown here is derived from an EMBL/GenBank/DDBJ whole genome shotgun (WGS) entry which is preliminary data.</text>
</comment>
<evidence type="ECO:0000313" key="1">
    <source>
        <dbReference type="EMBL" id="KAI8423171.1"/>
    </source>
</evidence>
<reference evidence="1 2" key="1">
    <citation type="journal article" date="2022" name="Genome Biol. Evol.">
        <title>The Spruce Budworm Genome: Reconstructing the Evolutionary History of Antifreeze Proteins.</title>
        <authorList>
            <person name="Beliveau C."/>
            <person name="Gagne P."/>
            <person name="Picq S."/>
            <person name="Vernygora O."/>
            <person name="Keeling C.I."/>
            <person name="Pinkney K."/>
            <person name="Doucet D."/>
            <person name="Wen F."/>
            <person name="Johnston J.S."/>
            <person name="Maaroufi H."/>
            <person name="Boyle B."/>
            <person name="Laroche J."/>
            <person name="Dewar K."/>
            <person name="Juretic N."/>
            <person name="Blackburn G."/>
            <person name="Nisole A."/>
            <person name="Brunet B."/>
            <person name="Brandao M."/>
            <person name="Lumley L."/>
            <person name="Duan J."/>
            <person name="Quan G."/>
            <person name="Lucarotti C.J."/>
            <person name="Roe A.D."/>
            <person name="Sperling F.A.H."/>
            <person name="Levesque R.C."/>
            <person name="Cusson M."/>
        </authorList>
    </citation>
    <scope>NUCLEOTIDE SEQUENCE [LARGE SCALE GENOMIC DNA]</scope>
    <source>
        <strain evidence="1">Glfc:IPQL:Cfum</strain>
    </source>
</reference>
<dbReference type="EMBL" id="CM046125">
    <property type="protein sequence ID" value="KAI8423171.1"/>
    <property type="molecule type" value="Genomic_DNA"/>
</dbReference>